<gene>
    <name evidence="8" type="primary">LOC123165701</name>
</gene>
<feature type="compositionally biased region" description="Pro residues" evidence="6">
    <location>
        <begin position="37"/>
        <end position="46"/>
    </location>
</feature>
<keyword evidence="9" id="KW-1185">Reference proteome</keyword>
<dbReference type="Proteomes" id="UP000019116">
    <property type="component" value="Chromosome 7D"/>
</dbReference>
<dbReference type="InterPro" id="IPR007770">
    <property type="entry name" value="DMP"/>
</dbReference>
<dbReference type="OrthoDB" id="525686at2759"/>
<organism evidence="8">
    <name type="scientific">Triticum aestivum</name>
    <name type="common">Wheat</name>
    <dbReference type="NCBI Taxonomy" id="4565"/>
    <lineage>
        <taxon>Eukaryota</taxon>
        <taxon>Viridiplantae</taxon>
        <taxon>Streptophyta</taxon>
        <taxon>Embryophyta</taxon>
        <taxon>Tracheophyta</taxon>
        <taxon>Spermatophyta</taxon>
        <taxon>Magnoliopsida</taxon>
        <taxon>Liliopsida</taxon>
        <taxon>Poales</taxon>
        <taxon>Poaceae</taxon>
        <taxon>BOP clade</taxon>
        <taxon>Pooideae</taxon>
        <taxon>Triticodae</taxon>
        <taxon>Triticeae</taxon>
        <taxon>Triticinae</taxon>
        <taxon>Triticum</taxon>
    </lineage>
</organism>
<accession>A0A3B6TLA8</accession>
<dbReference type="Gramene" id="TraesARI7D03G04481890.1">
    <property type="protein sequence ID" value="TraesARI7D03G04481890.1.CDS1"/>
    <property type="gene ID" value="TraesARI7D03G04481890"/>
</dbReference>
<dbReference type="Gramene" id="TraesCLE_scaffold_060373_01G000100.1">
    <property type="protein sequence ID" value="TraesCLE_scaffold_060373_01G000100.1"/>
    <property type="gene ID" value="TraesCLE_scaffold_060373_01G000100"/>
</dbReference>
<dbReference type="OMA" id="LWLIDYP"/>
<reference evidence="8" key="1">
    <citation type="submission" date="2018-08" db="EMBL/GenBank/DDBJ databases">
        <authorList>
            <person name="Rossello M."/>
        </authorList>
    </citation>
    <scope>NUCLEOTIDE SEQUENCE [LARGE SCALE GENOMIC DNA]</scope>
    <source>
        <strain evidence="8">cv. Chinese Spring</strain>
    </source>
</reference>
<dbReference type="Gramene" id="TraesCS7D03G0762600.1">
    <property type="protein sequence ID" value="TraesCS7D03G0762600.1.CDS1"/>
    <property type="gene ID" value="TraesCS7D03G0762600"/>
</dbReference>
<protein>
    <submittedName>
        <fullName evidence="8">Uncharacterized protein</fullName>
    </submittedName>
</protein>
<feature type="transmembrane region" description="Helical" evidence="7">
    <location>
        <begin position="86"/>
        <end position="108"/>
    </location>
</feature>
<evidence type="ECO:0000313" key="8">
    <source>
        <dbReference type="EnsemblPlants" id="TraesCS7D02G320400.1.cds1"/>
    </source>
</evidence>
<evidence type="ECO:0000256" key="3">
    <source>
        <dbReference type="ARBA" id="ARBA00022692"/>
    </source>
</evidence>
<dbReference type="PaxDb" id="4565-Traes_7DL_23AB6D133.1"/>
<keyword evidence="4 7" id="KW-1133">Transmembrane helix</keyword>
<dbReference type="Gramene" id="TraesSYM7D03G04459150.1">
    <property type="protein sequence ID" value="TraesSYM7D03G04459150.1.CDS1"/>
    <property type="gene ID" value="TraesSYM7D03G04459150"/>
</dbReference>
<dbReference type="Gramene" id="TraesCAD_scaffold_055810_01G000100.1">
    <property type="protein sequence ID" value="TraesCAD_scaffold_055810_01G000100.1"/>
    <property type="gene ID" value="TraesCAD_scaffold_055810_01G000100"/>
</dbReference>
<evidence type="ECO:0000256" key="5">
    <source>
        <dbReference type="ARBA" id="ARBA00023136"/>
    </source>
</evidence>
<sequence length="229" mass="23909">MAAAPSASAVSVRQRNAAAASLLLQDQQQEKHEAVDPVPPPPPPPRSTLYQALTSTASLANLLPTGTVLAFQLLAPTFTNHGACDATTALLTRILLAVLALSCLLASFTDSLKGPDGRVYYGVATLRGLWLLDYPPGAPTPPDTSRYRLAPIDAVHAALSVAVFGVVAARDKNVVRCFYGPSPARETEQVLDIVPLGVGVLCSLLFVAFPTRRHGIGYPVTNGAAGSST</sequence>
<dbReference type="Gramene" id="TraesNOR7D03G04454480.1">
    <property type="protein sequence ID" value="TraesNOR7D03G04454480.1.CDS1"/>
    <property type="gene ID" value="TraesNOR7D03G04454480"/>
</dbReference>
<reference evidence="8" key="2">
    <citation type="submission" date="2018-10" db="UniProtKB">
        <authorList>
            <consortium name="EnsemblPlants"/>
        </authorList>
    </citation>
    <scope>IDENTIFICATION</scope>
</reference>
<dbReference type="GO" id="GO:0016020">
    <property type="term" value="C:membrane"/>
    <property type="evidence" value="ECO:0007669"/>
    <property type="project" value="UniProtKB-SubCell"/>
</dbReference>
<dbReference type="GO" id="GO:0010256">
    <property type="term" value="P:endomembrane system organization"/>
    <property type="evidence" value="ECO:0000318"/>
    <property type="project" value="GO_Central"/>
</dbReference>
<proteinExistence type="inferred from homology"/>
<dbReference type="Gramene" id="TraesWEE_scaffold_047323_01G000100.1">
    <property type="protein sequence ID" value="TraesWEE_scaffold_047323_01G000100.1"/>
    <property type="gene ID" value="TraesWEE_scaffold_047323_01G000100"/>
</dbReference>
<evidence type="ECO:0000256" key="7">
    <source>
        <dbReference type="SAM" id="Phobius"/>
    </source>
</evidence>
<dbReference type="Gramene" id="TraesSTA7D03G04399490.1">
    <property type="protein sequence ID" value="TraesSTA7D03G04399490.1.CDS1"/>
    <property type="gene ID" value="TraesSTA7D03G04399490"/>
</dbReference>
<dbReference type="KEGG" id="taes:123165701"/>
<dbReference type="GeneID" id="123165701"/>
<dbReference type="Pfam" id="PF05078">
    <property type="entry name" value="DUF679"/>
    <property type="match status" value="1"/>
</dbReference>
<dbReference type="Gramene" id="TraesCS7D02G320400.1">
    <property type="protein sequence ID" value="TraesCS7D02G320400.1.cds1"/>
    <property type="gene ID" value="TraesCS7D02G320400"/>
</dbReference>
<evidence type="ECO:0000313" key="9">
    <source>
        <dbReference type="Proteomes" id="UP000019116"/>
    </source>
</evidence>
<dbReference type="Gramene" id="TraesROB_scaffold_055018_01G000100.1">
    <property type="protein sequence ID" value="TraesROB_scaffold_055018_01G000100.1"/>
    <property type="gene ID" value="TraesROB_scaffold_055018_01G000100"/>
</dbReference>
<dbReference type="PANTHER" id="PTHR31621:SF1">
    <property type="entry name" value="PROTEIN DMP5"/>
    <property type="match status" value="1"/>
</dbReference>
<dbReference type="STRING" id="4565.A0A3B6TLA8"/>
<dbReference type="AlphaFoldDB" id="A0A3B6TLA8"/>
<evidence type="ECO:0000256" key="6">
    <source>
        <dbReference type="SAM" id="MobiDB-lite"/>
    </source>
</evidence>
<dbReference type="Gramene" id="TraesMAC7D03G04397480.1">
    <property type="protein sequence ID" value="TraesMAC7D03G04397480.1.CDS1"/>
    <property type="gene ID" value="TraesMAC7D03G04397480"/>
</dbReference>
<feature type="transmembrane region" description="Helical" evidence="7">
    <location>
        <begin position="149"/>
        <end position="169"/>
    </location>
</feature>
<dbReference type="EnsemblPlants" id="TraesCS7D02G320400.1">
    <property type="protein sequence ID" value="TraesCS7D02G320400.1.cds1"/>
    <property type="gene ID" value="TraesCS7D02G320400"/>
</dbReference>
<feature type="transmembrane region" description="Helical" evidence="7">
    <location>
        <begin position="190"/>
        <end position="209"/>
    </location>
</feature>
<dbReference type="Gramene" id="TraesLAC7D03G04352360.1">
    <property type="protein sequence ID" value="TraesLAC7D03G04352360.1.CDS1"/>
    <property type="gene ID" value="TraesLAC7D03G04352360"/>
</dbReference>
<comment type="similarity">
    <text evidence="2">Belongs to the plant DMP1 protein family.</text>
</comment>
<dbReference type="Gramene" id="TraesLDM7D03G04411880.1">
    <property type="protein sequence ID" value="TraesLDM7D03G04411880.1.CDS1"/>
    <property type="gene ID" value="TraesLDM7D03G04411880"/>
</dbReference>
<name>A0A3B6TLA8_WHEAT</name>
<keyword evidence="3 7" id="KW-0812">Transmembrane</keyword>
<dbReference type="Gramene" id="TraesJAG7D03G04388640.1">
    <property type="protein sequence ID" value="TraesJAG7D03G04388640.1.CDS1"/>
    <property type="gene ID" value="TraesJAG7D03G04388640"/>
</dbReference>
<keyword evidence="5 7" id="KW-0472">Membrane</keyword>
<dbReference type="Gramene" id="TraesJUL7D03G04449620.1">
    <property type="protein sequence ID" value="TraesJUL7D03G04449620.1.CDS1"/>
    <property type="gene ID" value="TraesJUL7D03G04449620"/>
</dbReference>
<evidence type="ECO:0000256" key="1">
    <source>
        <dbReference type="ARBA" id="ARBA00004141"/>
    </source>
</evidence>
<dbReference type="Gramene" id="TraesPARA_EIv1.0_2585160.1">
    <property type="protein sequence ID" value="TraesPARA_EIv1.0_2585160.1.CDS1"/>
    <property type="gene ID" value="TraesPARA_EIv1.0_2585160"/>
</dbReference>
<dbReference type="RefSeq" id="XP_044439331.1">
    <property type="nucleotide sequence ID" value="XM_044583396.1"/>
</dbReference>
<dbReference type="PANTHER" id="PTHR31621">
    <property type="entry name" value="PROTEIN DMP3"/>
    <property type="match status" value="1"/>
</dbReference>
<feature type="region of interest" description="Disordered" evidence="6">
    <location>
        <begin position="22"/>
        <end position="46"/>
    </location>
</feature>
<evidence type="ECO:0000256" key="4">
    <source>
        <dbReference type="ARBA" id="ARBA00022989"/>
    </source>
</evidence>
<evidence type="ECO:0000256" key="2">
    <source>
        <dbReference type="ARBA" id="ARBA00008707"/>
    </source>
</evidence>
<dbReference type="GO" id="GO:0005737">
    <property type="term" value="C:cytoplasm"/>
    <property type="evidence" value="ECO:0007669"/>
    <property type="project" value="UniProtKB-ARBA"/>
</dbReference>
<comment type="subcellular location">
    <subcellularLocation>
        <location evidence="1">Membrane</location>
        <topology evidence="1">Multi-pass membrane protein</topology>
    </subcellularLocation>
</comment>